<comment type="caution">
    <text evidence="2">The sequence shown here is derived from an EMBL/GenBank/DDBJ whole genome shotgun (WGS) entry which is preliminary data.</text>
</comment>
<feature type="domain" description="NERD" evidence="1">
    <location>
        <begin position="18"/>
        <end position="116"/>
    </location>
</feature>
<protein>
    <submittedName>
        <fullName evidence="2">Nuclease-related domain-containing protein</fullName>
    </submittedName>
</protein>
<sequence>MTKRKTKDERIARSERWELVRAALRSSAAHGFYVFDELITEEAGMIDFLAIGPSGACVIVVRDEEGEVTADEYGTLYLNHRRFRDDPRDQVAELCDEVDIKLGFSSKDTRSIVCFTRAKLFYLGEDQDVLRGISPVWDLSLAFAEAPEECSIGEVYEMASQIRKAYGRPPFVRPAKGDVR</sequence>
<evidence type="ECO:0000259" key="1">
    <source>
        <dbReference type="Pfam" id="PF08378"/>
    </source>
</evidence>
<dbReference type="EMBL" id="JAWXXX010000001">
    <property type="protein sequence ID" value="MDX5895178.1"/>
    <property type="molecule type" value="Genomic_DNA"/>
</dbReference>
<dbReference type="Pfam" id="PF08378">
    <property type="entry name" value="NERD"/>
    <property type="match status" value="1"/>
</dbReference>
<accession>A0AB35TA16</accession>
<proteinExistence type="predicted"/>
<dbReference type="InterPro" id="IPR011528">
    <property type="entry name" value="NERD"/>
</dbReference>
<dbReference type="AlphaFoldDB" id="A0AB35TA16"/>
<evidence type="ECO:0000313" key="3">
    <source>
        <dbReference type="Proteomes" id="UP001281130"/>
    </source>
</evidence>
<name>A0AB35TA16_RUBRA</name>
<reference evidence="2" key="1">
    <citation type="submission" date="2023-11" db="EMBL/GenBank/DDBJ databases">
        <title>MicrobeMod: A computational toolkit for identifying prokaryotic methylation and restriction-modification with nanopore sequencing.</title>
        <authorList>
            <person name="Crits-Christoph A."/>
            <person name="Kang S.C."/>
            <person name="Lee H."/>
            <person name="Ostrov N."/>
        </authorList>
    </citation>
    <scope>NUCLEOTIDE SEQUENCE</scope>
    <source>
        <strain evidence="2">ATCC 51242</strain>
    </source>
</reference>
<organism evidence="2 3">
    <name type="scientific">Rubrobacter radiotolerans</name>
    <name type="common">Arthrobacter radiotolerans</name>
    <dbReference type="NCBI Taxonomy" id="42256"/>
    <lineage>
        <taxon>Bacteria</taxon>
        <taxon>Bacillati</taxon>
        <taxon>Actinomycetota</taxon>
        <taxon>Rubrobacteria</taxon>
        <taxon>Rubrobacterales</taxon>
        <taxon>Rubrobacteraceae</taxon>
        <taxon>Rubrobacter</taxon>
    </lineage>
</organism>
<dbReference type="RefSeq" id="WP_084362621.1">
    <property type="nucleotide sequence ID" value="NZ_JAWXXX010000001.1"/>
</dbReference>
<evidence type="ECO:0000313" key="2">
    <source>
        <dbReference type="EMBL" id="MDX5895178.1"/>
    </source>
</evidence>
<dbReference type="Proteomes" id="UP001281130">
    <property type="component" value="Unassembled WGS sequence"/>
</dbReference>
<gene>
    <name evidence="2" type="ORF">SIL72_14215</name>
</gene>